<evidence type="ECO:0008006" key="3">
    <source>
        <dbReference type="Google" id="ProtNLM"/>
    </source>
</evidence>
<proteinExistence type="predicted"/>
<evidence type="ECO:0000313" key="2">
    <source>
        <dbReference type="Proteomes" id="UP001595796"/>
    </source>
</evidence>
<gene>
    <name evidence="1" type="ORF">ACFPFW_12670</name>
</gene>
<keyword evidence="2" id="KW-1185">Reference proteome</keyword>
<accession>A0ABV9Z7R1</accession>
<dbReference type="EMBL" id="JBHSJF010000006">
    <property type="protein sequence ID" value="MFC5068861.1"/>
    <property type="molecule type" value="Genomic_DNA"/>
</dbReference>
<dbReference type="Proteomes" id="UP001595796">
    <property type="component" value="Unassembled WGS sequence"/>
</dbReference>
<evidence type="ECO:0000313" key="1">
    <source>
        <dbReference type="EMBL" id="MFC5068861.1"/>
    </source>
</evidence>
<protein>
    <recommendedName>
        <fullName evidence="3">Abi-like protein</fullName>
    </recommendedName>
</protein>
<sequence>MFTTEELDTLPLVLSPPRFATYLKAKDGMTAEALALYQWNLKVSAAFMLPLHVCEVAMRNAVVQAIEKVHGENWPWARGFRRSLRRTRRGYCPVRDLEAVAAKEPTAGKVVADLKFAFWQWMFLASQDERLWEPHLHEVFPGISTNTQASIAREAAYSELYHVRFFRNRIAHHEPIFGRRLGEDYARIIQLIEWRSPVAATWVGRVQRVEALLGQVP</sequence>
<comment type="caution">
    <text evidence="1">The sequence shown here is derived from an EMBL/GenBank/DDBJ whole genome shotgun (WGS) entry which is preliminary data.</text>
</comment>
<reference evidence="2" key="1">
    <citation type="journal article" date="2019" name="Int. J. Syst. Evol. Microbiol.">
        <title>The Global Catalogue of Microorganisms (GCM) 10K type strain sequencing project: providing services to taxonomists for standard genome sequencing and annotation.</title>
        <authorList>
            <consortium name="The Broad Institute Genomics Platform"/>
            <consortium name="The Broad Institute Genome Sequencing Center for Infectious Disease"/>
            <person name="Wu L."/>
            <person name="Ma J."/>
        </authorList>
    </citation>
    <scope>NUCLEOTIDE SEQUENCE [LARGE SCALE GENOMIC DNA]</scope>
    <source>
        <strain evidence="2">CGMCC 1.16444</strain>
    </source>
</reference>
<dbReference type="RefSeq" id="WP_114955962.1">
    <property type="nucleotide sequence ID" value="NZ_JBHSJF010000006.1"/>
</dbReference>
<organism evidence="1 2">
    <name type="scientific">Flaviflagellibacter deserti</name>
    <dbReference type="NCBI Taxonomy" id="2267266"/>
    <lineage>
        <taxon>Bacteria</taxon>
        <taxon>Pseudomonadati</taxon>
        <taxon>Pseudomonadota</taxon>
        <taxon>Alphaproteobacteria</taxon>
        <taxon>Hyphomicrobiales</taxon>
        <taxon>Flaviflagellibacter</taxon>
    </lineage>
</organism>
<name>A0ABV9Z7R1_9HYPH</name>